<evidence type="ECO:0000313" key="3">
    <source>
        <dbReference type="Proteomes" id="UP000198666"/>
    </source>
</evidence>
<dbReference type="InterPro" id="IPR043129">
    <property type="entry name" value="ATPase_NBD"/>
</dbReference>
<proteinExistence type="predicted"/>
<keyword evidence="3" id="KW-1185">Reference proteome</keyword>
<feature type="domain" description="SHS2" evidence="1">
    <location>
        <begin position="5"/>
        <end position="200"/>
    </location>
</feature>
<dbReference type="Pfam" id="PF14450">
    <property type="entry name" value="FtsA"/>
    <property type="match status" value="1"/>
</dbReference>
<dbReference type="CDD" id="cd24004">
    <property type="entry name" value="ASKHA_NBD_PilM-like"/>
    <property type="match status" value="1"/>
</dbReference>
<dbReference type="OrthoDB" id="9768127at2"/>
<dbReference type="STRING" id="361279.SAMN05421663_1101"/>
<gene>
    <name evidence="2" type="ORF">SAMN05421663_1101</name>
</gene>
<protein>
    <submittedName>
        <fullName evidence="2">Cell division protein FtsA</fullName>
    </submittedName>
</protein>
<dbReference type="Gene3D" id="3.30.420.40">
    <property type="match status" value="2"/>
</dbReference>
<keyword evidence="2" id="KW-0131">Cell cycle</keyword>
<keyword evidence="2" id="KW-0132">Cell division</keyword>
<sequence length="707" mass="77390">MKERIFALDIGTRSVVGMLLEADAGVYTLIDHEMVEHDERSMLDGQIHDVVAVAQVISEVKHKLEEKHGPLYKVCVAAAGRSLQTKRVRIRHSISERGVLDKEQVQHLELSAVQQAQYEIAQSKDKSSDYYCVGYSVLHYQLDEQDIGSLIDQQGNEASAEIITTFLPKVVIESLLSALKRSNLEMDALTLEPIAAISVLIPPSMRRLNVALVDIGAGTSDIAITNEGTITAYGMVPKAGDEITEALSDHYLLDFHVAEAAKRDWAEKDAITTMDILGFEQQLNGDQVEQDIGHAVDQLAEAIAAGIIQLNAVAPKAVMLVGGGSQTPGLAGRLASMLELPENRVAIRGTEAIQPLAKTDNVPVGPAFITPIGIALAAKQNPVHYVSIEVNGRVIRLFDMKKLTVGDALLAAGIQIARLYGKPGAACMITFQGKPLTLPGTIGKAPKIRCNQQLAGLDSPIYDGDKLEVEAGEDGLPAQVTVHDITGDLEPMTVFYNGESYQVKQQVLVNGQPVQTSHRLEDRDEVLLQRVTTAERFLHEQKLPLPALPETKEYEVFINDKPVSIETFGQVFTINDVPARLRDQVTDGDSIRIQERKVPTAAELLSHLQTDTPTTLTVEFNGSTIKVTPPAAQLYNKEKPVELDEPIPSGTRLHMRVTTDQFIIQDIFRFVDIDLTKVSGNFQLYKNGSPASFHDVLSPHDKIELTM</sequence>
<dbReference type="PANTHER" id="PTHR32432:SF3">
    <property type="entry name" value="ETHANOLAMINE UTILIZATION PROTEIN EUTJ"/>
    <property type="match status" value="1"/>
</dbReference>
<dbReference type="AlphaFoldDB" id="A0A1G6UBG3"/>
<reference evidence="3" key="1">
    <citation type="submission" date="2016-10" db="EMBL/GenBank/DDBJ databases">
        <authorList>
            <person name="Varghese N."/>
            <person name="Submissions S."/>
        </authorList>
    </citation>
    <scope>NUCLEOTIDE SEQUENCE [LARGE SCALE GENOMIC DNA]</scope>
    <source>
        <strain evidence="3">DSM 21620</strain>
    </source>
</reference>
<accession>A0A1G6UBG3</accession>
<dbReference type="PANTHER" id="PTHR32432">
    <property type="entry name" value="CELL DIVISION PROTEIN FTSA-RELATED"/>
    <property type="match status" value="1"/>
</dbReference>
<evidence type="ECO:0000313" key="2">
    <source>
        <dbReference type="EMBL" id="SDD37915.1"/>
    </source>
</evidence>
<dbReference type="InterPro" id="IPR050696">
    <property type="entry name" value="FtsA/MreB"/>
</dbReference>
<dbReference type="InterPro" id="IPR003494">
    <property type="entry name" value="SHS2_FtsA"/>
</dbReference>
<dbReference type="RefSeq" id="WP_093728156.1">
    <property type="nucleotide sequence ID" value="NZ_FMZB01000010.1"/>
</dbReference>
<dbReference type="Proteomes" id="UP000198666">
    <property type="component" value="Unassembled WGS sequence"/>
</dbReference>
<dbReference type="EMBL" id="FMZB01000010">
    <property type="protein sequence ID" value="SDD37915.1"/>
    <property type="molecule type" value="Genomic_DNA"/>
</dbReference>
<name>A0A1G6UBG3_9BACI</name>
<dbReference type="SMART" id="SM00842">
    <property type="entry name" value="FtsA"/>
    <property type="match status" value="1"/>
</dbReference>
<evidence type="ECO:0000259" key="1">
    <source>
        <dbReference type="SMART" id="SM00842"/>
    </source>
</evidence>
<organism evidence="2 3">
    <name type="scientific">Terribacillus halophilus</name>
    <dbReference type="NCBI Taxonomy" id="361279"/>
    <lineage>
        <taxon>Bacteria</taxon>
        <taxon>Bacillati</taxon>
        <taxon>Bacillota</taxon>
        <taxon>Bacilli</taxon>
        <taxon>Bacillales</taxon>
        <taxon>Bacillaceae</taxon>
        <taxon>Terribacillus</taxon>
    </lineage>
</organism>
<dbReference type="GO" id="GO:0051301">
    <property type="term" value="P:cell division"/>
    <property type="evidence" value="ECO:0007669"/>
    <property type="project" value="UniProtKB-KW"/>
</dbReference>
<dbReference type="SUPFAM" id="SSF53067">
    <property type="entry name" value="Actin-like ATPase domain"/>
    <property type="match status" value="2"/>
</dbReference>
<dbReference type="Gene3D" id="3.30.1490.300">
    <property type="match status" value="1"/>
</dbReference>